<name>A0ACC1MXM2_9HYPO</name>
<gene>
    <name evidence="1" type="ORF">NQ176_g7616</name>
</gene>
<dbReference type="Proteomes" id="UP001143910">
    <property type="component" value="Unassembled WGS sequence"/>
</dbReference>
<keyword evidence="2" id="KW-1185">Reference proteome</keyword>
<accession>A0ACC1MXM2</accession>
<dbReference type="EMBL" id="JANJQO010001313">
    <property type="protein sequence ID" value="KAJ2971590.1"/>
    <property type="molecule type" value="Genomic_DNA"/>
</dbReference>
<protein>
    <submittedName>
        <fullName evidence="1">Uncharacterized protein</fullName>
    </submittedName>
</protein>
<evidence type="ECO:0000313" key="2">
    <source>
        <dbReference type="Proteomes" id="UP001143910"/>
    </source>
</evidence>
<sequence length="400" mass="44727">MEEPQLDKANVAGVPSYPPKQMRIWALTVASLMSVLAFLAIALRLLSRRIRAQPLWWDDYMIMFSMVWNWVVVSVALAMYAKGAGYHSSTIGPENVAIIKEYLLVTEVIYIWHMAWTKLSVLLMYYRIFHVPHFKKLVIAVGSFVFIWVITATFLFVFICVPTQKLWKPELPGHCISEMGVWVANASSTIVSDVAILLLPIPQIWKLNTGRSEKIGLSLVFGLGFFTVFTSSFRLAVLFNYRKSDVSYTLFPLLVWTDVEMCAAVISACLPTLRPSLRMAAVKMGFTRFQYATKSSASGAGSGNMNNTIGSSGTNPKSMSFATISGRRSIGNVFGAGRRPLEDTEMHRIMDDEERSYRPDEWTLARDGKGSSLSPSAIEMDTDREGSITMQPVHKVSSNK</sequence>
<evidence type="ECO:0000313" key="1">
    <source>
        <dbReference type="EMBL" id="KAJ2971590.1"/>
    </source>
</evidence>
<comment type="caution">
    <text evidence="1">The sequence shown here is derived from an EMBL/GenBank/DDBJ whole genome shotgun (WGS) entry which is preliminary data.</text>
</comment>
<reference evidence="1" key="1">
    <citation type="submission" date="2022-08" db="EMBL/GenBank/DDBJ databases">
        <title>Genome Sequence of Lecanicillium fungicola.</title>
        <authorList>
            <person name="Buettner E."/>
        </authorList>
    </citation>
    <scope>NUCLEOTIDE SEQUENCE</scope>
    <source>
        <strain evidence="1">Babe33</strain>
    </source>
</reference>
<organism evidence="1 2">
    <name type="scientific">Zarea fungicola</name>
    <dbReference type="NCBI Taxonomy" id="93591"/>
    <lineage>
        <taxon>Eukaryota</taxon>
        <taxon>Fungi</taxon>
        <taxon>Dikarya</taxon>
        <taxon>Ascomycota</taxon>
        <taxon>Pezizomycotina</taxon>
        <taxon>Sordariomycetes</taxon>
        <taxon>Hypocreomycetidae</taxon>
        <taxon>Hypocreales</taxon>
        <taxon>Cordycipitaceae</taxon>
        <taxon>Zarea</taxon>
    </lineage>
</organism>
<proteinExistence type="predicted"/>